<evidence type="ECO:0000313" key="6">
    <source>
        <dbReference type="Proteomes" id="UP000321154"/>
    </source>
</evidence>
<feature type="domain" description="NAD-dependent epimerase/dehydratase" evidence="2">
    <location>
        <begin position="8"/>
        <end position="216"/>
    </location>
</feature>
<reference evidence="4 6" key="1">
    <citation type="submission" date="2019-07" db="EMBL/GenBank/DDBJ databases">
        <title>Whole genome shotgun sequence of Frigoribacterium faeni NBRC 103066.</title>
        <authorList>
            <person name="Hosoyama A."/>
            <person name="Uohara A."/>
            <person name="Ohji S."/>
            <person name="Ichikawa N."/>
        </authorList>
    </citation>
    <scope>NUCLEOTIDE SEQUENCE [LARGE SCALE GENOMIC DNA]</scope>
    <source>
        <strain evidence="4 6">NBRC 103066</strain>
    </source>
</reference>
<dbReference type="Proteomes" id="UP000522688">
    <property type="component" value="Unassembled WGS sequence"/>
</dbReference>
<gene>
    <name evidence="5" type="ORF">FB463_001477</name>
    <name evidence="4" type="ORF">FFA01_11880</name>
</gene>
<evidence type="ECO:0000313" key="7">
    <source>
        <dbReference type="Proteomes" id="UP000522688"/>
    </source>
</evidence>
<evidence type="ECO:0000313" key="4">
    <source>
        <dbReference type="EMBL" id="GEK82879.1"/>
    </source>
</evidence>
<dbReference type="AlphaFoldDB" id="A0A7W3JI33"/>
<organism evidence="5 7">
    <name type="scientific">Frigoribacterium faeni</name>
    <dbReference type="NCBI Taxonomy" id="145483"/>
    <lineage>
        <taxon>Bacteria</taxon>
        <taxon>Bacillati</taxon>
        <taxon>Actinomycetota</taxon>
        <taxon>Actinomycetes</taxon>
        <taxon>Micrococcales</taxon>
        <taxon>Microbacteriaceae</taxon>
        <taxon>Frigoribacterium</taxon>
    </lineage>
</organism>
<dbReference type="EMBL" id="JACGWW010000002">
    <property type="protein sequence ID" value="MBA8813228.1"/>
    <property type="molecule type" value="Genomic_DNA"/>
</dbReference>
<proteinExistence type="inferred from homology"/>
<evidence type="ECO:0000256" key="1">
    <source>
        <dbReference type="ARBA" id="ARBA00009353"/>
    </source>
</evidence>
<evidence type="ECO:0000259" key="3">
    <source>
        <dbReference type="Pfam" id="PF08338"/>
    </source>
</evidence>
<dbReference type="RefSeq" id="WP_146853979.1">
    <property type="nucleotide sequence ID" value="NZ_BAAAHR010000001.1"/>
</dbReference>
<evidence type="ECO:0000313" key="5">
    <source>
        <dbReference type="EMBL" id="MBA8813228.1"/>
    </source>
</evidence>
<comment type="similarity">
    <text evidence="1">Belongs to the NAD(P)-dependent epimerase/dehydratase family. SDR39U1 subfamily.</text>
</comment>
<protein>
    <submittedName>
        <fullName evidence="4">Epimerase</fullName>
    </submittedName>
</protein>
<keyword evidence="6" id="KW-1185">Reference proteome</keyword>
<dbReference type="Pfam" id="PF01370">
    <property type="entry name" value="Epimerase"/>
    <property type="match status" value="1"/>
</dbReference>
<dbReference type="EMBL" id="BJUV01000009">
    <property type="protein sequence ID" value="GEK82879.1"/>
    <property type="molecule type" value="Genomic_DNA"/>
</dbReference>
<dbReference type="SUPFAM" id="SSF51735">
    <property type="entry name" value="NAD(P)-binding Rossmann-fold domains"/>
    <property type="match status" value="1"/>
</dbReference>
<dbReference type="NCBIfam" id="TIGR01777">
    <property type="entry name" value="yfcH"/>
    <property type="match status" value="1"/>
</dbReference>
<name>A0A7W3JI33_9MICO</name>
<reference evidence="5 7" key="2">
    <citation type="submission" date="2020-07" db="EMBL/GenBank/DDBJ databases">
        <title>Sequencing the genomes of 1000 actinobacteria strains.</title>
        <authorList>
            <person name="Klenk H.-P."/>
        </authorList>
    </citation>
    <scope>NUCLEOTIDE SEQUENCE [LARGE SCALE GENOMIC DNA]</scope>
    <source>
        <strain evidence="5 7">DSM 10309</strain>
    </source>
</reference>
<comment type="caution">
    <text evidence="5">The sequence shown here is derived from an EMBL/GenBank/DDBJ whole genome shotgun (WGS) entry which is preliminary data.</text>
</comment>
<evidence type="ECO:0000259" key="2">
    <source>
        <dbReference type="Pfam" id="PF01370"/>
    </source>
</evidence>
<dbReference type="Gene3D" id="3.40.50.720">
    <property type="entry name" value="NAD(P)-binding Rossmann-like Domain"/>
    <property type="match status" value="1"/>
</dbReference>
<dbReference type="InterPro" id="IPR013549">
    <property type="entry name" value="DUF1731"/>
</dbReference>
<dbReference type="InterPro" id="IPR010099">
    <property type="entry name" value="SDR39U1"/>
</dbReference>
<dbReference type="PANTHER" id="PTHR11092:SF0">
    <property type="entry name" value="EPIMERASE FAMILY PROTEIN SDR39U1"/>
    <property type="match status" value="1"/>
</dbReference>
<sequence>MTDAPRTVLIAGASGLIGTELTSQLRAAGHAVLSLVRGEPRDDTQFTWVPSAGIVDRTLLERADVVVNLAGASLGRLPWTPGYKKQIVASRVDSTRTLVAGMRAASTTPAAFLSGSAVGIYGDRPGERLTEDSRRGSGFLSDVVAAWEDAAHTAPEGVRVVTLRTGLVVGPGGALAPLLPLTKLGLGSRLGTGDQYWPWISLHDEAAAIVHLMDSAIQGPVNLAGPTPASSDALTRRLAHDLSKPYAFTVPEFVISAAMQEAGRELLLPSQQVVPQKLLADGFVFRHRTVDEAVDALAAGL</sequence>
<dbReference type="Proteomes" id="UP000321154">
    <property type="component" value="Unassembled WGS sequence"/>
</dbReference>
<dbReference type="PANTHER" id="PTHR11092">
    <property type="entry name" value="SUGAR NUCLEOTIDE EPIMERASE RELATED"/>
    <property type="match status" value="1"/>
</dbReference>
<dbReference type="OrthoDB" id="9801773at2"/>
<dbReference type="InterPro" id="IPR036291">
    <property type="entry name" value="NAD(P)-bd_dom_sf"/>
</dbReference>
<feature type="domain" description="DUF1731" evidence="3">
    <location>
        <begin position="250"/>
        <end position="296"/>
    </location>
</feature>
<dbReference type="InterPro" id="IPR001509">
    <property type="entry name" value="Epimerase_deHydtase"/>
</dbReference>
<accession>A0A7W3JI33</accession>
<dbReference type="Pfam" id="PF08338">
    <property type="entry name" value="DUF1731"/>
    <property type="match status" value="1"/>
</dbReference>